<dbReference type="SUPFAM" id="SSF47336">
    <property type="entry name" value="ACP-like"/>
    <property type="match status" value="2"/>
</dbReference>
<dbReference type="STRING" id="28085.Lcin_1465"/>
<dbReference type="InterPro" id="IPR010060">
    <property type="entry name" value="NRPS_synth"/>
</dbReference>
<dbReference type="InterPro" id="IPR009081">
    <property type="entry name" value="PP-bd_ACP"/>
</dbReference>
<dbReference type="Pfam" id="PF00550">
    <property type="entry name" value="PP-binding"/>
    <property type="match status" value="2"/>
</dbReference>
<comment type="cofactor">
    <cofactor evidence="1">
        <name>pantetheine 4'-phosphate</name>
        <dbReference type="ChEBI" id="CHEBI:47942"/>
    </cofactor>
</comment>
<dbReference type="Pfam" id="PF00501">
    <property type="entry name" value="AMP-binding"/>
    <property type="match status" value="2"/>
</dbReference>
<gene>
    <name evidence="6" type="primary">lgrD_2</name>
    <name evidence="5" type="ORF">Lcin_1465</name>
    <name evidence="6" type="ORF">NCTC12438_02946</name>
</gene>
<dbReference type="CDD" id="cd19531">
    <property type="entry name" value="LCL_NRPS-like"/>
    <property type="match status" value="1"/>
</dbReference>
<keyword evidence="7" id="KW-1185">Reference proteome</keyword>
<name>A0A378IWB9_9GAMM</name>
<dbReference type="PANTHER" id="PTHR45398">
    <property type="match status" value="1"/>
</dbReference>
<dbReference type="Gene3D" id="3.30.559.10">
    <property type="entry name" value="Chloramphenicol acetyltransferase-like domain"/>
    <property type="match status" value="3"/>
</dbReference>
<sequence length="2607" mass="290615">MSLNKYDIARRFIALPAEKRSAFLQVLAQKGIDFSRLPIVPAVPADSAMPLSFAQQRMWFLEQMQPGQSAYHIPALLQLDGVLNRTALDASFNALIARHAALRTTFHARSDGQAEQRIYEAASLNIIETDLSTLSSTQQQSELERITEQETRQAFDLSTGPLLRVHLFKFNASVHFLLLVQHHIISDGWSVALLLEEFALCYCAFVQGKQPNLPELPIQYSDYALWQRHWLDAGERERELAWWRATLGTLVDESPVLQLPTDYPRLTSPSLRGARHTVVLDEACSAALRTLAQNHEATLFMVLLAAYHLLLWRLSGQTEICVGVSVAGRTRREAENVVGLFVNIQVLPAQLKGEMRFTELLAQIKTAVLGAQAHQELPFDVLVDALKIKRNVSYNPLVQVKFTQQIALPELIDLPELTAKLRPLPDHAARFDLSLDVTECTHGIEAIFNYATDLFDAATAEGFADSYVSILKAVAATPEIYLAGLQIPCQPADFMLRGESLPHPPTSILSAWAQSVALQNHAIAVRDETQSISFAELDNQSNRLARFLQAHGVGVEQRVAICATRSVPWVIGILAVLKTGAAYLPLDPQLPPARLSLLLRNSGVQCVLTDAIGAQAVIGAEMRVISLETEPTWTNYDTTPLTKYPPADAAAYVIYTSGSTGQPKGVVISHRALATYVSGMLARFQLPKDSSMALVSSVSADLGHTMLFGALCSGRTLHLLSVEHAFDPDHFAAYMDAHQVGVLKIVPSHLQGLLAAANPAAVLPRHALILGGEALPWSLLERVRTLHPNCQVFNHYGPTETTVGILTQDATQSSKDIKGASVPLGRPLPYGEAYILNSDLNPVPRGSTGELYLGGPGLARGYLERPDLTAERFIPHPWADGARLYRTGDLVRMLPNGLLDFLGRVDDQVKIRGYRVELSEVASALRSLPGVAMAEALFTVLNGDTNHQQLIGYVVPDVGKRLVVDEIKQALTHHLPDYMCPTYFFILENMPLTANGKVDRKALPLPNKNTSSINLTKQNAYSRNEQILLEIWQAVLGITAVGLHDNFFSLGGDSILSLQIIARARKQGLKLTPKQLFEQQTISELALVATAIDSSSAKAFVTSSRPFTQEVLSLTPAQLRFFTLNISNRHHWNQALCFSLRERIDPACLQRAFIAVLEQHPSLRCCYQDQYGRWRAYVMPLSATDILWLRPWTSETQWAAVCDEAHRSLNLDRGELLRAVLAESADGTQFLFITIHHLAVDGVSWRILIDDLDTAYRQLTHEKLLAPVLPAPSSPSNAWAMRLMNYANSDALAVELPYWTALADAPIAFPRDIPVETGLLSDSMQVEMKLNSNMTQRLLNATSDVYSLLLSALIDTLSRFTACDKVLIELEGHGREALFEDIDLSRTIGWFTSHFPVCFQVKEQREATLKEVQDTLRQIPCKGIGFGILQYLACAEWRSLITALPRPRVTFNYLGQFANHPTDQTLLHPIFGTSGTERDSSGSLTNWLAIHGQINANELVLNWVFSRKMYRKDTIQCLVDEYRQELLSLITQSVAQSDNILQSNHFPLTHLKPAELASLPVFAHDIADIYPAAPLQQGLLFHAQLTPGDMTYINQLSMRLTDPDVARLAAAWQAAVKRHDILRTGFWYEGVSVPQQVLYHNAHLSLDYHDWRGKEDSSAALIAFTQAERQRPFDLLRPPLMRLALLRLTEHHYHLIWTRHHLLLDGWSTAQLWSEVLQHYAGTPLAPLSPLRYRDYIAWLITQSEEASRRFWQTRLSQLKEVTRLVQQRHHNITGYETIQRQWCSANYAQIQEAARAARITLNTLIQGAWGLLLQRYTGQHSVVFGSTVAGRPPELAGIENVLGLFINTLPVQLTPLATQTGGEWLRAVQADNITLREYAHTPLFDIQRWAGQSGQALFDSLIVFENYPVAREWNERHATSLQFDQLANVEATNYPLTLVITQGDTLAVEYGFDRSYFNAVEIENLHNHFAVLLTELAQNLDRPLGTLSLLTHQEQTQLMTWNATAMGDTLAFNAIHRDFERQAQSQPDAVALLFGTQSMNYRELDQRANQLAHRLRALGVTSDDPVAICMERSFELVISLLGVLKAGAAYVPIDPRYPKARRVSILADAQPVLLLTQSTLCDDIDGEVPLLCLDNEDLSSYPQDVLVLDPHPDQLAYLLYTSGSTGQPKGVGNTHGALHNRLQWMQTRYGLTESDTVLQKTPFSFDVSVWEFFWPLMFGARLAIAAPEDHQDPVQIAALIEQHTVTVLHFVPSMLHAFLANGVDSRRFSQLRHIISSGEPLSAKLAAHVKNCLPHIELHNLYGPTEAAIDVTHRTYQHDDVDSVPIGLPIHQTQIHILDDALNPLPPGVKGELYIGGIGLARGYLRKAALTAASFIPDPFQHGARLYRSGDLARWRVDGVLEYLGRIDGQVKLRGQRIELGEIEAQLLSHPAVQEAVVQVFSGEQLIAYVVLKQECSKQLLLDYLAAHLPHFMLPAQLILLEAMPLNFNGKLDRKALPEPVWQSDSQAIPLTHTEQQLAAIWCQVLGIEQVGRRDHFFRLGGHSLSATQVISRLKQELQLSIPLRQVFDTPILADFACMIDQAATCRLNENKLDILDALLDEMEAQ</sequence>
<evidence type="ECO:0000259" key="4">
    <source>
        <dbReference type="PROSITE" id="PS50075"/>
    </source>
</evidence>
<dbReference type="CDD" id="cd19543">
    <property type="entry name" value="DCL_NRPS"/>
    <property type="match status" value="1"/>
</dbReference>
<reference evidence="6 8" key="2">
    <citation type="submission" date="2018-06" db="EMBL/GenBank/DDBJ databases">
        <authorList>
            <consortium name="Pathogen Informatics"/>
            <person name="Doyle S."/>
        </authorList>
    </citation>
    <scope>NUCLEOTIDE SEQUENCE [LARGE SCALE GENOMIC DNA]</scope>
    <source>
        <strain evidence="6 8">NCTC12438</strain>
    </source>
</reference>
<dbReference type="InterPro" id="IPR006162">
    <property type="entry name" value="Ppantetheine_attach_site"/>
</dbReference>
<keyword evidence="3" id="KW-0597">Phosphoprotein</keyword>
<dbReference type="InterPro" id="IPR036736">
    <property type="entry name" value="ACP-like_sf"/>
</dbReference>
<dbReference type="InterPro" id="IPR001242">
    <property type="entry name" value="Condensation_dom"/>
</dbReference>
<feature type="domain" description="Carrier" evidence="4">
    <location>
        <begin position="2510"/>
        <end position="2585"/>
    </location>
</feature>
<dbReference type="PROSITE" id="PS50075">
    <property type="entry name" value="CARRIER"/>
    <property type="match status" value="2"/>
</dbReference>
<dbReference type="CDD" id="cd19534">
    <property type="entry name" value="E_NRPS"/>
    <property type="match status" value="1"/>
</dbReference>
<dbReference type="EMBL" id="LNXX01000015">
    <property type="protein sequence ID" value="KTC88404.1"/>
    <property type="molecule type" value="Genomic_DNA"/>
</dbReference>
<dbReference type="Gene3D" id="2.30.38.10">
    <property type="entry name" value="Luciferase, Domain 3"/>
    <property type="match status" value="2"/>
</dbReference>
<dbReference type="Gene3D" id="3.30.300.30">
    <property type="match status" value="2"/>
</dbReference>
<dbReference type="EMBL" id="UGNX01000001">
    <property type="protein sequence ID" value="STX36314.1"/>
    <property type="molecule type" value="Genomic_DNA"/>
</dbReference>
<dbReference type="Pfam" id="PF13193">
    <property type="entry name" value="AMP-binding_C"/>
    <property type="match status" value="2"/>
</dbReference>
<keyword evidence="2" id="KW-0596">Phosphopantetheine</keyword>
<dbReference type="InterPro" id="IPR020845">
    <property type="entry name" value="AMP-binding_CS"/>
</dbReference>
<evidence type="ECO:0000256" key="1">
    <source>
        <dbReference type="ARBA" id="ARBA00001957"/>
    </source>
</evidence>
<dbReference type="PROSITE" id="PS00012">
    <property type="entry name" value="PHOSPHOPANTETHEINE"/>
    <property type="match status" value="2"/>
</dbReference>
<reference evidence="5 7" key="1">
    <citation type="submission" date="2015-11" db="EMBL/GenBank/DDBJ databases">
        <title>Genomic analysis of 38 Legionella species identifies large and diverse effector repertoires.</title>
        <authorList>
            <person name="Burstein D."/>
            <person name="Amaro F."/>
            <person name="Zusman T."/>
            <person name="Lifshitz Z."/>
            <person name="Cohen O."/>
            <person name="Gilbert J.A."/>
            <person name="Pupko T."/>
            <person name="Shuman H.A."/>
            <person name="Segal G."/>
        </authorList>
    </citation>
    <scope>NUCLEOTIDE SEQUENCE [LARGE SCALE GENOMIC DNA]</scope>
    <source>
        <strain evidence="5 7">CDC#72-OH-14</strain>
    </source>
</reference>
<dbReference type="Gene3D" id="3.30.559.30">
    <property type="entry name" value="Nonribosomal peptide synthetase, condensation domain"/>
    <property type="match status" value="3"/>
</dbReference>
<dbReference type="InterPro" id="IPR025110">
    <property type="entry name" value="AMP-bd_C"/>
</dbReference>
<evidence type="ECO:0000256" key="2">
    <source>
        <dbReference type="ARBA" id="ARBA00022450"/>
    </source>
</evidence>
<dbReference type="SUPFAM" id="SSF56801">
    <property type="entry name" value="Acetyl-CoA synthetase-like"/>
    <property type="match status" value="2"/>
</dbReference>
<evidence type="ECO:0000313" key="5">
    <source>
        <dbReference type="EMBL" id="KTC88404.1"/>
    </source>
</evidence>
<dbReference type="FunFam" id="3.30.559.10:FF:000012">
    <property type="entry name" value="Non-ribosomal peptide synthetase"/>
    <property type="match status" value="1"/>
</dbReference>
<dbReference type="NCBIfam" id="NF003417">
    <property type="entry name" value="PRK04813.1"/>
    <property type="match status" value="2"/>
</dbReference>
<dbReference type="InterPro" id="IPR023213">
    <property type="entry name" value="CAT-like_dom_sf"/>
</dbReference>
<dbReference type="SUPFAM" id="SSF52777">
    <property type="entry name" value="CoA-dependent acyltransferases"/>
    <property type="match status" value="6"/>
</dbReference>
<dbReference type="PANTHER" id="PTHR45398:SF1">
    <property type="entry name" value="ENZYME, PUTATIVE (JCVI)-RELATED"/>
    <property type="match status" value="1"/>
</dbReference>
<dbReference type="Gene3D" id="1.10.1200.10">
    <property type="entry name" value="ACP-like"/>
    <property type="match status" value="2"/>
</dbReference>
<evidence type="ECO:0000256" key="3">
    <source>
        <dbReference type="ARBA" id="ARBA00022553"/>
    </source>
</evidence>
<evidence type="ECO:0000313" key="7">
    <source>
        <dbReference type="Proteomes" id="UP000054854"/>
    </source>
</evidence>
<proteinExistence type="predicted"/>
<dbReference type="NCBIfam" id="TIGR01720">
    <property type="entry name" value="NRPS-para261"/>
    <property type="match status" value="1"/>
</dbReference>
<dbReference type="FunFam" id="2.30.38.10:FF:000001">
    <property type="entry name" value="Non-ribosomal peptide synthetase PvdI"/>
    <property type="match status" value="1"/>
</dbReference>
<dbReference type="GO" id="GO:0003824">
    <property type="term" value="F:catalytic activity"/>
    <property type="evidence" value="ECO:0007669"/>
    <property type="project" value="InterPro"/>
</dbReference>
<dbReference type="GO" id="GO:0031177">
    <property type="term" value="F:phosphopantetheine binding"/>
    <property type="evidence" value="ECO:0007669"/>
    <property type="project" value="InterPro"/>
</dbReference>
<dbReference type="RefSeq" id="WP_058464665.1">
    <property type="nucleotide sequence ID" value="NZ_CAAAHQ010000071.1"/>
</dbReference>
<dbReference type="InterPro" id="IPR020806">
    <property type="entry name" value="PKS_PP-bd"/>
</dbReference>
<dbReference type="Proteomes" id="UP000054854">
    <property type="component" value="Unassembled WGS sequence"/>
</dbReference>
<accession>A0A378IWB9</accession>
<dbReference type="SMART" id="SM00823">
    <property type="entry name" value="PKS_PP"/>
    <property type="match status" value="2"/>
</dbReference>
<evidence type="ECO:0000313" key="8">
    <source>
        <dbReference type="Proteomes" id="UP000255316"/>
    </source>
</evidence>
<dbReference type="InterPro" id="IPR010071">
    <property type="entry name" value="AA_adenyl_dom"/>
</dbReference>
<evidence type="ECO:0000313" key="6">
    <source>
        <dbReference type="EMBL" id="STX36314.1"/>
    </source>
</evidence>
<dbReference type="NCBIfam" id="TIGR01733">
    <property type="entry name" value="AA-adenyl-dom"/>
    <property type="match status" value="2"/>
</dbReference>
<dbReference type="CDD" id="cd17646">
    <property type="entry name" value="A_NRPS_AB3403-like"/>
    <property type="match status" value="1"/>
</dbReference>
<dbReference type="FunFam" id="3.40.50.980:FF:000002">
    <property type="entry name" value="Enterobactin synthetase component F"/>
    <property type="match status" value="1"/>
</dbReference>
<dbReference type="Pfam" id="PF00668">
    <property type="entry name" value="Condensation"/>
    <property type="match status" value="3"/>
</dbReference>
<feature type="domain" description="Carrier" evidence="4">
    <location>
        <begin position="1019"/>
        <end position="1093"/>
    </location>
</feature>
<dbReference type="Gene3D" id="3.40.50.980">
    <property type="match status" value="4"/>
</dbReference>
<dbReference type="FunFam" id="1.10.1200.10:FF:000005">
    <property type="entry name" value="Nonribosomal peptide synthetase 1"/>
    <property type="match status" value="2"/>
</dbReference>
<dbReference type="PROSITE" id="PS00455">
    <property type="entry name" value="AMP_BINDING"/>
    <property type="match status" value="2"/>
</dbReference>
<dbReference type="InterPro" id="IPR000873">
    <property type="entry name" value="AMP-dep_synth/lig_dom"/>
</dbReference>
<dbReference type="FunFam" id="3.40.50.12780:FF:000012">
    <property type="entry name" value="Non-ribosomal peptide synthetase"/>
    <property type="match status" value="2"/>
</dbReference>
<dbReference type="Proteomes" id="UP000255316">
    <property type="component" value="Unassembled WGS sequence"/>
</dbReference>
<dbReference type="FunFam" id="3.40.50.980:FF:000001">
    <property type="entry name" value="Non-ribosomal peptide synthetase"/>
    <property type="match status" value="2"/>
</dbReference>
<dbReference type="CDD" id="cd05930">
    <property type="entry name" value="A_NRPS"/>
    <property type="match status" value="1"/>
</dbReference>
<dbReference type="InterPro" id="IPR045851">
    <property type="entry name" value="AMP-bd_C_sf"/>
</dbReference>
<protein>
    <submittedName>
        <fullName evidence="6">Peptide synthetase, non-ribosomal</fullName>
    </submittedName>
</protein>
<organism evidence="6 8">
    <name type="scientific">Legionella cincinnatiensis</name>
    <dbReference type="NCBI Taxonomy" id="28085"/>
    <lineage>
        <taxon>Bacteria</taxon>
        <taxon>Pseudomonadati</taxon>
        <taxon>Pseudomonadota</taxon>
        <taxon>Gammaproteobacteria</taxon>
        <taxon>Legionellales</taxon>
        <taxon>Legionellaceae</taxon>
        <taxon>Legionella</taxon>
    </lineage>
</organism>